<evidence type="ECO:0008006" key="3">
    <source>
        <dbReference type="Google" id="ProtNLM"/>
    </source>
</evidence>
<dbReference type="SUPFAM" id="SSF50960">
    <property type="entry name" value="TolB, C-terminal domain"/>
    <property type="match status" value="1"/>
</dbReference>
<name>A0A239EQG4_9ACTN</name>
<organism evidence="1 2">
    <name type="scientific">Streptosporangium subroseum</name>
    <dbReference type="NCBI Taxonomy" id="106412"/>
    <lineage>
        <taxon>Bacteria</taxon>
        <taxon>Bacillati</taxon>
        <taxon>Actinomycetota</taxon>
        <taxon>Actinomycetes</taxon>
        <taxon>Streptosporangiales</taxon>
        <taxon>Streptosporangiaceae</taxon>
        <taxon>Streptosporangium</taxon>
    </lineage>
</organism>
<reference evidence="1 2" key="1">
    <citation type="submission" date="2017-06" db="EMBL/GenBank/DDBJ databases">
        <authorList>
            <person name="Kim H.J."/>
            <person name="Triplett B.A."/>
        </authorList>
    </citation>
    <scope>NUCLEOTIDE SEQUENCE [LARGE SCALE GENOMIC DNA]</scope>
    <source>
        <strain evidence="1 2">CGMCC 4.2132</strain>
    </source>
</reference>
<proteinExistence type="predicted"/>
<dbReference type="AlphaFoldDB" id="A0A239EQG4"/>
<dbReference type="Proteomes" id="UP000198282">
    <property type="component" value="Unassembled WGS sequence"/>
</dbReference>
<sequence>MGTALQPVLSPQGDKVALDPLAKFTDSTFDYLKIRDLATGTEFSVPTVEQPWQDHSPVWSADGSKVLLSVRDPAKGVSDGFVVVDVVARKATRVLTEAVGADTMHFTFTPDGSVARGFYDGKRYGIDIYGPDGQVTRTMHWVGQPRVTNWFSPSGAYFVTVCPNEKDLCVWDTKTGNRRHTVPSEGNDLILGWFNNQNLLIQKISKKSAKVEVVDFFGKSVRVLADLKKLNTAFLSFTPAAR</sequence>
<evidence type="ECO:0000313" key="2">
    <source>
        <dbReference type="Proteomes" id="UP000198282"/>
    </source>
</evidence>
<dbReference type="EMBL" id="FZOD01000010">
    <property type="protein sequence ID" value="SNS46651.1"/>
    <property type="molecule type" value="Genomic_DNA"/>
</dbReference>
<dbReference type="Gene3D" id="2.120.10.30">
    <property type="entry name" value="TolB, C-terminal domain"/>
    <property type="match status" value="1"/>
</dbReference>
<evidence type="ECO:0000313" key="1">
    <source>
        <dbReference type="EMBL" id="SNS46651.1"/>
    </source>
</evidence>
<accession>A0A239EQG4</accession>
<protein>
    <recommendedName>
        <fullName evidence="3">WD40-like Beta Propeller Repeat</fullName>
    </recommendedName>
</protein>
<gene>
    <name evidence="1" type="ORF">SAMN05216276_10105</name>
</gene>
<dbReference type="InterPro" id="IPR011042">
    <property type="entry name" value="6-blade_b-propeller_TolB-like"/>
</dbReference>
<keyword evidence="2" id="KW-1185">Reference proteome</keyword>